<sequence length="289" mass="33197">MLQTICQWFLYFSIYSVLGWVCETVYCSVIQRKFVNRGFLNGPVCPVYGVGAVLVIYLLQPVAGNVLALFLTGMLVTTVLEYLTSVLLEKLFHMKWWDYSQFKLQINGRVCLLNSLMFGALSVFVMLALHPRVQKLVGFIPAAVLPWLSLGIAAVFIADTVLTVRSILILKGKLEEVRRALADIREKSEQVKAQFKVEWLARVLQAKEQLQDKADDIAEYLEKFRLPEGISLREYVEDRAKRLPSLAKKGRWMNLRLVRAFPSLNSPRYADILEQLKERLKIRRWGKKG</sequence>
<evidence type="ECO:0000313" key="3">
    <source>
        <dbReference type="EMBL" id="HIS76656.1"/>
    </source>
</evidence>
<gene>
    <name evidence="3" type="ORF">IAB51_07575</name>
</gene>
<evidence type="ECO:0000256" key="2">
    <source>
        <dbReference type="SAM" id="Phobius"/>
    </source>
</evidence>
<feature type="transmembrane region" description="Helical" evidence="2">
    <location>
        <begin position="66"/>
        <end position="88"/>
    </location>
</feature>
<comment type="caution">
    <text evidence="3">The sequence shown here is derived from an EMBL/GenBank/DDBJ whole genome shotgun (WGS) entry which is preliminary data.</text>
</comment>
<evidence type="ECO:0000313" key="4">
    <source>
        <dbReference type="Proteomes" id="UP000824002"/>
    </source>
</evidence>
<dbReference type="Proteomes" id="UP000824002">
    <property type="component" value="Unassembled WGS sequence"/>
</dbReference>
<feature type="transmembrane region" description="Helical" evidence="2">
    <location>
        <begin position="38"/>
        <end position="60"/>
    </location>
</feature>
<feature type="coiled-coil region" evidence="1">
    <location>
        <begin position="167"/>
        <end position="223"/>
    </location>
</feature>
<dbReference type="Pfam" id="PF06541">
    <property type="entry name" value="ABC_trans_CmpB"/>
    <property type="match status" value="1"/>
</dbReference>
<feature type="transmembrane region" description="Helical" evidence="2">
    <location>
        <begin position="6"/>
        <end position="26"/>
    </location>
</feature>
<organism evidence="3 4">
    <name type="scientific">Candidatus Merdivicinus excrementipullorum</name>
    <dbReference type="NCBI Taxonomy" id="2840867"/>
    <lineage>
        <taxon>Bacteria</taxon>
        <taxon>Bacillati</taxon>
        <taxon>Bacillota</taxon>
        <taxon>Clostridia</taxon>
        <taxon>Eubacteriales</taxon>
        <taxon>Oscillospiraceae</taxon>
        <taxon>Oscillospiraceae incertae sedis</taxon>
        <taxon>Candidatus Merdivicinus</taxon>
    </lineage>
</organism>
<keyword evidence="2" id="KW-0472">Membrane</keyword>
<keyword evidence="1" id="KW-0175">Coiled coil</keyword>
<evidence type="ECO:0000256" key="1">
    <source>
        <dbReference type="SAM" id="Coils"/>
    </source>
</evidence>
<dbReference type="AlphaFoldDB" id="A0A9D1JZV7"/>
<feature type="transmembrane region" description="Helical" evidence="2">
    <location>
        <begin position="136"/>
        <end position="164"/>
    </location>
</feature>
<dbReference type="EMBL" id="DVJP01000050">
    <property type="protein sequence ID" value="HIS76656.1"/>
    <property type="molecule type" value="Genomic_DNA"/>
</dbReference>
<keyword evidence="2" id="KW-1133">Transmembrane helix</keyword>
<reference evidence="3" key="2">
    <citation type="journal article" date="2021" name="PeerJ">
        <title>Extensive microbial diversity within the chicken gut microbiome revealed by metagenomics and culture.</title>
        <authorList>
            <person name="Gilroy R."/>
            <person name="Ravi A."/>
            <person name="Getino M."/>
            <person name="Pursley I."/>
            <person name="Horton D.L."/>
            <person name="Alikhan N.F."/>
            <person name="Baker D."/>
            <person name="Gharbi K."/>
            <person name="Hall N."/>
            <person name="Watson M."/>
            <person name="Adriaenssens E.M."/>
            <person name="Foster-Nyarko E."/>
            <person name="Jarju S."/>
            <person name="Secka A."/>
            <person name="Antonio M."/>
            <person name="Oren A."/>
            <person name="Chaudhuri R.R."/>
            <person name="La Ragione R."/>
            <person name="Hildebrand F."/>
            <person name="Pallen M.J."/>
        </authorList>
    </citation>
    <scope>NUCLEOTIDE SEQUENCE</scope>
    <source>
        <strain evidence="3">CHK199-13235</strain>
    </source>
</reference>
<proteinExistence type="predicted"/>
<evidence type="ECO:0008006" key="5">
    <source>
        <dbReference type="Google" id="ProtNLM"/>
    </source>
</evidence>
<keyword evidence="2" id="KW-0812">Transmembrane</keyword>
<feature type="transmembrane region" description="Helical" evidence="2">
    <location>
        <begin position="109"/>
        <end position="130"/>
    </location>
</feature>
<name>A0A9D1JZV7_9FIRM</name>
<reference evidence="3" key="1">
    <citation type="submission" date="2020-10" db="EMBL/GenBank/DDBJ databases">
        <authorList>
            <person name="Gilroy R."/>
        </authorList>
    </citation>
    <scope>NUCLEOTIDE SEQUENCE</scope>
    <source>
        <strain evidence="3">CHK199-13235</strain>
    </source>
</reference>
<accession>A0A9D1JZV7</accession>
<dbReference type="InterPro" id="IPR010540">
    <property type="entry name" value="CmpB_TMEM229"/>
</dbReference>
<protein>
    <recommendedName>
        <fullName evidence="5">ABC transporter permease</fullName>
    </recommendedName>
</protein>